<dbReference type="GO" id="GO:0006729">
    <property type="term" value="P:tetrahydrobiopterin biosynthetic process"/>
    <property type="evidence" value="ECO:0007669"/>
    <property type="project" value="InterPro"/>
</dbReference>
<sequence length="108" mass="12574">MTEKANKSVIEKLDQSQIEAQLDKLNENTVGNLWVIQDDKLHKTFKFKSFIWAVGWMSQIAIWSEKLKHHPEWFNVYNKVTVDLITHDANGITSLDFQLAAKMDVYAH</sequence>
<dbReference type="NCBIfam" id="NF002018">
    <property type="entry name" value="PRK00823.1-3"/>
    <property type="match status" value="1"/>
</dbReference>
<name>A0AA37WHD2_9ALTE</name>
<dbReference type="GO" id="GO:0008124">
    <property type="term" value="F:4-alpha-hydroxytetrahydrobiopterin dehydratase activity"/>
    <property type="evidence" value="ECO:0007669"/>
    <property type="project" value="UniProtKB-UniRule"/>
</dbReference>
<organism evidence="5 6">
    <name type="scientific">Agaribacter marinus</name>
    <dbReference type="NCBI Taxonomy" id="1431249"/>
    <lineage>
        <taxon>Bacteria</taxon>
        <taxon>Pseudomonadati</taxon>
        <taxon>Pseudomonadota</taxon>
        <taxon>Gammaproteobacteria</taxon>
        <taxon>Alteromonadales</taxon>
        <taxon>Alteromonadaceae</taxon>
        <taxon>Agaribacter</taxon>
    </lineage>
</organism>
<protein>
    <recommendedName>
        <fullName evidence="4">Putative pterin-4-alpha-carbinolamine dehydratase</fullName>
        <shortName evidence="4">PHS</shortName>
        <ecNumber evidence="4">4.2.1.96</ecNumber>
    </recommendedName>
    <alternativeName>
        <fullName evidence="4">4-alpha-hydroxy-tetrahydropterin dehydratase</fullName>
    </alternativeName>
    <alternativeName>
        <fullName evidence="4">Pterin carbinolamine dehydratase</fullName>
        <shortName evidence="4">PCD</shortName>
    </alternativeName>
</protein>
<dbReference type="RefSeq" id="WP_284216079.1">
    <property type="nucleotide sequence ID" value="NZ_BSOT01000005.1"/>
</dbReference>
<dbReference type="InterPro" id="IPR001533">
    <property type="entry name" value="Pterin_deHydtase"/>
</dbReference>
<comment type="caution">
    <text evidence="5">The sequence shown here is derived from an EMBL/GenBank/DDBJ whole genome shotgun (WGS) entry which is preliminary data.</text>
</comment>
<evidence type="ECO:0000256" key="2">
    <source>
        <dbReference type="ARBA" id="ARBA00006472"/>
    </source>
</evidence>
<dbReference type="Proteomes" id="UP001156601">
    <property type="component" value="Unassembled WGS sequence"/>
</dbReference>
<gene>
    <name evidence="5" type="ORF">GCM10007852_06750</name>
</gene>
<dbReference type="Gene3D" id="3.30.1360.20">
    <property type="entry name" value="Transcriptional coactivator/pterin dehydratase"/>
    <property type="match status" value="1"/>
</dbReference>
<evidence type="ECO:0000256" key="3">
    <source>
        <dbReference type="ARBA" id="ARBA00023239"/>
    </source>
</evidence>
<comment type="catalytic activity">
    <reaction evidence="1 4">
        <text>(4aS,6R)-4a-hydroxy-L-erythro-5,6,7,8-tetrahydrobiopterin = (6R)-L-erythro-6,7-dihydrobiopterin + H2O</text>
        <dbReference type="Rhea" id="RHEA:11920"/>
        <dbReference type="ChEBI" id="CHEBI:15377"/>
        <dbReference type="ChEBI" id="CHEBI:15642"/>
        <dbReference type="ChEBI" id="CHEBI:43120"/>
        <dbReference type="EC" id="4.2.1.96"/>
    </reaction>
</comment>
<evidence type="ECO:0000256" key="1">
    <source>
        <dbReference type="ARBA" id="ARBA00001554"/>
    </source>
</evidence>
<dbReference type="InterPro" id="IPR036428">
    <property type="entry name" value="PCD_sf"/>
</dbReference>
<dbReference type="PANTHER" id="PTHR12599:SF0">
    <property type="entry name" value="PTERIN-4-ALPHA-CARBINOLAMINE DEHYDRATASE"/>
    <property type="match status" value="1"/>
</dbReference>
<evidence type="ECO:0000256" key="4">
    <source>
        <dbReference type="HAMAP-Rule" id="MF_00434"/>
    </source>
</evidence>
<dbReference type="EMBL" id="BSOT01000005">
    <property type="protein sequence ID" value="GLR69767.1"/>
    <property type="molecule type" value="Genomic_DNA"/>
</dbReference>
<keyword evidence="3 4" id="KW-0456">Lyase</keyword>
<accession>A0AA37WHD2</accession>
<dbReference type="HAMAP" id="MF_00434">
    <property type="entry name" value="Pterin_4_alpha"/>
    <property type="match status" value="1"/>
</dbReference>
<dbReference type="Pfam" id="PF01329">
    <property type="entry name" value="Pterin_4a"/>
    <property type="match status" value="1"/>
</dbReference>
<keyword evidence="6" id="KW-1185">Reference proteome</keyword>
<reference evidence="5" key="1">
    <citation type="journal article" date="2014" name="Int. J. Syst. Evol. Microbiol.">
        <title>Complete genome sequence of Corynebacterium casei LMG S-19264T (=DSM 44701T), isolated from a smear-ripened cheese.</title>
        <authorList>
            <consortium name="US DOE Joint Genome Institute (JGI-PGF)"/>
            <person name="Walter F."/>
            <person name="Albersmeier A."/>
            <person name="Kalinowski J."/>
            <person name="Ruckert C."/>
        </authorList>
    </citation>
    <scope>NUCLEOTIDE SEQUENCE</scope>
    <source>
        <strain evidence="5">NBRC 110023</strain>
    </source>
</reference>
<dbReference type="PANTHER" id="PTHR12599">
    <property type="entry name" value="PTERIN-4-ALPHA-CARBINOLAMINE DEHYDRATASE"/>
    <property type="match status" value="1"/>
</dbReference>
<evidence type="ECO:0000313" key="5">
    <source>
        <dbReference type="EMBL" id="GLR69767.1"/>
    </source>
</evidence>
<proteinExistence type="inferred from homology"/>
<evidence type="ECO:0000313" key="6">
    <source>
        <dbReference type="Proteomes" id="UP001156601"/>
    </source>
</evidence>
<dbReference type="AlphaFoldDB" id="A0AA37WHD2"/>
<dbReference type="EC" id="4.2.1.96" evidence="4"/>
<comment type="similarity">
    <text evidence="2 4">Belongs to the pterin-4-alpha-carbinolamine dehydratase family.</text>
</comment>
<reference evidence="5" key="2">
    <citation type="submission" date="2023-01" db="EMBL/GenBank/DDBJ databases">
        <title>Draft genome sequence of Agaribacter marinus strain NBRC 110023.</title>
        <authorList>
            <person name="Sun Q."/>
            <person name="Mori K."/>
        </authorList>
    </citation>
    <scope>NUCLEOTIDE SEQUENCE</scope>
    <source>
        <strain evidence="5">NBRC 110023</strain>
    </source>
</reference>
<dbReference type="SUPFAM" id="SSF55248">
    <property type="entry name" value="PCD-like"/>
    <property type="match status" value="1"/>
</dbReference>